<organism evidence="2 3">
    <name type="scientific">Roseovarius nubinhibens</name>
    <dbReference type="NCBI Taxonomy" id="314263"/>
    <lineage>
        <taxon>Bacteria</taxon>
        <taxon>Pseudomonadati</taxon>
        <taxon>Pseudomonadota</taxon>
        <taxon>Alphaproteobacteria</taxon>
        <taxon>Rhodobacterales</taxon>
        <taxon>Roseobacteraceae</taxon>
        <taxon>Roseovarius</taxon>
    </lineage>
</organism>
<comment type="caution">
    <text evidence="2">The sequence shown here is derived from an EMBL/GenBank/DDBJ whole genome shotgun (WGS) entry which is preliminary data.</text>
</comment>
<evidence type="ECO:0000313" key="2">
    <source>
        <dbReference type="EMBL" id="HAR50367.1"/>
    </source>
</evidence>
<feature type="non-terminal residue" evidence="2">
    <location>
        <position position="140"/>
    </location>
</feature>
<gene>
    <name evidence="2" type="ORF">DCS45_00640</name>
</gene>
<dbReference type="Proteomes" id="UP000264719">
    <property type="component" value="Unassembled WGS sequence"/>
</dbReference>
<reference evidence="2 3" key="1">
    <citation type="journal article" date="2018" name="Nat. Biotechnol.">
        <title>A standardized bacterial taxonomy based on genome phylogeny substantially revises the tree of life.</title>
        <authorList>
            <person name="Parks D.H."/>
            <person name="Chuvochina M."/>
            <person name="Waite D.W."/>
            <person name="Rinke C."/>
            <person name="Skarshewski A."/>
            <person name="Chaumeil P.A."/>
            <person name="Hugenholtz P."/>
        </authorList>
    </citation>
    <scope>NUCLEOTIDE SEQUENCE [LARGE SCALE GENOMIC DNA]</scope>
    <source>
        <strain evidence="2">UBA9169</strain>
    </source>
</reference>
<dbReference type="EMBL" id="DMVW01000012">
    <property type="protein sequence ID" value="HAR50367.1"/>
    <property type="molecule type" value="Genomic_DNA"/>
</dbReference>
<protein>
    <recommendedName>
        <fullName evidence="4">HK97 gp10 family phage protein</fullName>
    </recommendedName>
</protein>
<name>A0A348W755_9RHOB</name>
<evidence type="ECO:0008006" key="4">
    <source>
        <dbReference type="Google" id="ProtNLM"/>
    </source>
</evidence>
<sequence length="140" mass="15635">MSEIVKLTGFKELDKELERLSKAAGKGVLRRSMIKAAEPMAQIARALAPNDPATGGFDLEASIKVGTRLSRSQKKAHRKMFRDDRAAVEVFMGAGPLPQAINQEFGNRRHGPQPFIRPSWDQDRGPLLDRLGQQLWSEIE</sequence>
<evidence type="ECO:0000256" key="1">
    <source>
        <dbReference type="SAM" id="MobiDB-lite"/>
    </source>
</evidence>
<evidence type="ECO:0000313" key="3">
    <source>
        <dbReference type="Proteomes" id="UP000264719"/>
    </source>
</evidence>
<accession>A0A348W755</accession>
<dbReference type="Pfam" id="PF04883">
    <property type="entry name" value="HK97-gp10_like"/>
    <property type="match status" value="1"/>
</dbReference>
<dbReference type="AlphaFoldDB" id="A0A348W755"/>
<proteinExistence type="predicted"/>
<feature type="region of interest" description="Disordered" evidence="1">
    <location>
        <begin position="103"/>
        <end position="126"/>
    </location>
</feature>
<dbReference type="InterPro" id="IPR010064">
    <property type="entry name" value="HK97-gp10_tail"/>
</dbReference>